<dbReference type="EMBL" id="JBBPBM010000239">
    <property type="protein sequence ID" value="KAK8499080.1"/>
    <property type="molecule type" value="Genomic_DNA"/>
</dbReference>
<feature type="transmembrane region" description="Helical" evidence="1">
    <location>
        <begin position="72"/>
        <end position="90"/>
    </location>
</feature>
<protein>
    <submittedName>
        <fullName evidence="2">Uncharacterized protein</fullName>
    </submittedName>
</protein>
<accession>A0ABR2AYB9</accession>
<evidence type="ECO:0000256" key="1">
    <source>
        <dbReference type="SAM" id="Phobius"/>
    </source>
</evidence>
<keyword evidence="1" id="KW-0812">Transmembrane</keyword>
<feature type="transmembrane region" description="Helical" evidence="1">
    <location>
        <begin position="12"/>
        <end position="30"/>
    </location>
</feature>
<comment type="caution">
    <text evidence="2">The sequence shown here is derived from an EMBL/GenBank/DDBJ whole genome shotgun (WGS) entry which is preliminary data.</text>
</comment>
<gene>
    <name evidence="2" type="ORF">V6N12_075930</name>
</gene>
<reference evidence="2 3" key="1">
    <citation type="journal article" date="2024" name="G3 (Bethesda)">
        <title>Genome assembly of Hibiscus sabdariffa L. provides insights into metabolisms of medicinal natural products.</title>
        <authorList>
            <person name="Kim T."/>
        </authorList>
    </citation>
    <scope>NUCLEOTIDE SEQUENCE [LARGE SCALE GENOMIC DNA]</scope>
    <source>
        <strain evidence="2">TK-2024</strain>
        <tissue evidence="2">Old leaves</tissue>
    </source>
</reference>
<organism evidence="2 3">
    <name type="scientific">Hibiscus sabdariffa</name>
    <name type="common">roselle</name>
    <dbReference type="NCBI Taxonomy" id="183260"/>
    <lineage>
        <taxon>Eukaryota</taxon>
        <taxon>Viridiplantae</taxon>
        <taxon>Streptophyta</taxon>
        <taxon>Embryophyta</taxon>
        <taxon>Tracheophyta</taxon>
        <taxon>Spermatophyta</taxon>
        <taxon>Magnoliopsida</taxon>
        <taxon>eudicotyledons</taxon>
        <taxon>Gunneridae</taxon>
        <taxon>Pentapetalae</taxon>
        <taxon>rosids</taxon>
        <taxon>malvids</taxon>
        <taxon>Malvales</taxon>
        <taxon>Malvaceae</taxon>
        <taxon>Malvoideae</taxon>
        <taxon>Hibiscus</taxon>
    </lineage>
</organism>
<dbReference type="Proteomes" id="UP001472677">
    <property type="component" value="Unassembled WGS sequence"/>
</dbReference>
<evidence type="ECO:0000313" key="2">
    <source>
        <dbReference type="EMBL" id="KAK8499080.1"/>
    </source>
</evidence>
<keyword evidence="3" id="KW-1185">Reference proteome</keyword>
<name>A0ABR2AYB9_9ROSI</name>
<feature type="transmembrane region" description="Helical" evidence="1">
    <location>
        <begin position="36"/>
        <end position="60"/>
    </location>
</feature>
<evidence type="ECO:0000313" key="3">
    <source>
        <dbReference type="Proteomes" id="UP001472677"/>
    </source>
</evidence>
<keyword evidence="1" id="KW-1133">Transmembrane helix</keyword>
<proteinExistence type="predicted"/>
<sequence>MVFAFVKGTGRDAIGAIGTALVIIGRYASFSISGGLSLLLLVSASGYAFASTGAYGSLAGSNPKTNRHAGSICRRTVLVLLSALVVLGVSSGSRTSPNFHLSPSERMSSISQQISEILSSTHEWTLSVRPYVSLAAPSALKCALGEYDSSFRGSLWVRACLASLKNGAFQTTTLEKGERNITQLGLASDEFHQLLHFLNEAGGGGFGCSYPTMPGPLPYLKKKEGERDRRSIAQDHLFLLPWGRPVNKLASKPARPRGIKRSLPVLTWISGDGIRRPEATSSRGRSLALADRLAVSLTTAKRLPSAKERAFAT</sequence>
<keyword evidence="1" id="KW-0472">Membrane</keyword>